<evidence type="ECO:0000313" key="4">
    <source>
        <dbReference type="Proteomes" id="UP000318582"/>
    </source>
</evidence>
<proteinExistence type="predicted"/>
<reference evidence="3 4" key="1">
    <citation type="journal article" date="2019" name="Sci. Rep.">
        <title>Comparative genomics of chytrid fungi reveal insights into the obligate biotrophic and pathogenic lifestyle of Synchytrium endobioticum.</title>
        <authorList>
            <person name="van de Vossenberg B.T.L.H."/>
            <person name="Warris S."/>
            <person name="Nguyen H.D.T."/>
            <person name="van Gent-Pelzer M.P.E."/>
            <person name="Joly D.L."/>
            <person name="van de Geest H.C."/>
            <person name="Bonants P.J.M."/>
            <person name="Smith D.S."/>
            <person name="Levesque C.A."/>
            <person name="van der Lee T.A.J."/>
        </authorList>
    </citation>
    <scope>NUCLEOTIDE SEQUENCE [LARGE SCALE GENOMIC DNA]</scope>
    <source>
        <strain evidence="3 4">CBS 809.83</strain>
    </source>
</reference>
<accession>A0A507E4T8</accession>
<evidence type="ECO:0000313" key="3">
    <source>
        <dbReference type="EMBL" id="TPX59073.1"/>
    </source>
</evidence>
<comment type="caution">
    <text evidence="3">The sequence shown here is derived from an EMBL/GenBank/DDBJ whole genome shotgun (WGS) entry which is preliminary data.</text>
</comment>
<dbReference type="Gene3D" id="3.40.720.10">
    <property type="entry name" value="Alkaline Phosphatase, subunit A"/>
    <property type="match status" value="1"/>
</dbReference>
<dbReference type="STRING" id="109895.A0A507E4T8"/>
<gene>
    <name evidence="3" type="ORF">PhCBS80983_g02745</name>
</gene>
<keyword evidence="4" id="KW-1185">Reference proteome</keyword>
<organism evidence="3 4">
    <name type="scientific">Powellomyces hirtus</name>
    <dbReference type="NCBI Taxonomy" id="109895"/>
    <lineage>
        <taxon>Eukaryota</taxon>
        <taxon>Fungi</taxon>
        <taxon>Fungi incertae sedis</taxon>
        <taxon>Chytridiomycota</taxon>
        <taxon>Chytridiomycota incertae sedis</taxon>
        <taxon>Chytridiomycetes</taxon>
        <taxon>Spizellomycetales</taxon>
        <taxon>Powellomycetaceae</taxon>
        <taxon>Powellomyces</taxon>
    </lineage>
</organism>
<dbReference type="InterPro" id="IPR007312">
    <property type="entry name" value="Phosphoesterase"/>
</dbReference>
<evidence type="ECO:0000256" key="1">
    <source>
        <dbReference type="ARBA" id="ARBA00022801"/>
    </source>
</evidence>
<feature type="signal peptide" evidence="2">
    <location>
        <begin position="1"/>
        <end position="21"/>
    </location>
</feature>
<protein>
    <recommendedName>
        <fullName evidence="5">Acid phosphatase</fullName>
    </recommendedName>
</protein>
<keyword evidence="2" id="KW-0732">Signal</keyword>
<dbReference type="GO" id="GO:0009395">
    <property type="term" value="P:phospholipid catabolic process"/>
    <property type="evidence" value="ECO:0007669"/>
    <property type="project" value="TreeGrafter"/>
</dbReference>
<dbReference type="InterPro" id="IPR017850">
    <property type="entry name" value="Alkaline_phosphatase_core_sf"/>
</dbReference>
<dbReference type="Pfam" id="PF04185">
    <property type="entry name" value="Phosphoesterase"/>
    <property type="match status" value="1"/>
</dbReference>
<keyword evidence="1" id="KW-0378">Hydrolase</keyword>
<evidence type="ECO:0008006" key="5">
    <source>
        <dbReference type="Google" id="ProtNLM"/>
    </source>
</evidence>
<feature type="chain" id="PRO_5021493755" description="Acid phosphatase" evidence="2">
    <location>
        <begin position="22"/>
        <end position="291"/>
    </location>
</feature>
<evidence type="ECO:0000256" key="2">
    <source>
        <dbReference type="SAM" id="SignalP"/>
    </source>
</evidence>
<dbReference type="EMBL" id="QEAQ01000029">
    <property type="protein sequence ID" value="TPX59073.1"/>
    <property type="molecule type" value="Genomic_DNA"/>
</dbReference>
<dbReference type="PANTHER" id="PTHR31956:SF8">
    <property type="entry name" value="ACID PHOSPHATASE PHOA (AFU_ORTHOLOGUE AFUA_1G03570)"/>
    <property type="match status" value="1"/>
</dbReference>
<dbReference type="Proteomes" id="UP000318582">
    <property type="component" value="Unassembled WGS sequence"/>
</dbReference>
<sequence length="291" mass="32096">MKFSAAIVLSAVVCLASSASAVPTAPIKAGKYFNRVLTVVFENADYDDVMADPYFKSLGERNNGIALTQFFAQFHPSQPNYIAMITGGRDSVSNSKVNINKRNLVDLLEGGRVSWKSYQENYPGNCFVGDSSDRLYVRKHNPFISMNNVRTNPARCANIVGSAELAKDVAAGTAPQYIFYTPNMDNCGHDTSIGYSSKWAKGFLEPLLANTEFMNSTLVIITWDESENYFNDNQVATYLLGPMVDGAKSKTDNTKYSHYSILKTIEDNWSLGSLGRSDVSATTFARLKTNE</sequence>
<dbReference type="AlphaFoldDB" id="A0A507E4T8"/>
<dbReference type="GO" id="GO:0016788">
    <property type="term" value="F:hydrolase activity, acting on ester bonds"/>
    <property type="evidence" value="ECO:0007669"/>
    <property type="project" value="InterPro"/>
</dbReference>
<name>A0A507E4T8_9FUNG</name>
<dbReference type="PANTHER" id="PTHR31956">
    <property type="entry name" value="NON-SPECIFIC PHOSPHOLIPASE C4-RELATED"/>
    <property type="match status" value="1"/>
</dbReference>